<gene>
    <name evidence="3" type="ORF">E1B00_11470</name>
</gene>
<dbReference type="OrthoDB" id="5966721at2"/>
<feature type="transmembrane region" description="Helical" evidence="2">
    <location>
        <begin position="97"/>
        <end position="118"/>
    </location>
</feature>
<dbReference type="RefSeq" id="WP_139448851.1">
    <property type="nucleotide sequence ID" value="NZ_SMDR01000002.1"/>
</dbReference>
<reference evidence="3 4" key="1">
    <citation type="submission" date="2019-03" db="EMBL/GenBank/DDBJ databases">
        <title>Arenimonas daejeonensis sp. nov., isolated from compost.</title>
        <authorList>
            <person name="Jeon C.O."/>
        </authorList>
    </citation>
    <scope>NUCLEOTIDE SEQUENCE [LARGE SCALE GENOMIC DNA]</scope>
    <source>
        <strain evidence="3 4">R29</strain>
    </source>
</reference>
<dbReference type="AlphaFoldDB" id="A0A5C4RSJ1"/>
<organism evidence="3 4">
    <name type="scientific">Arenimonas terrae</name>
    <dbReference type="NCBI Taxonomy" id="2546226"/>
    <lineage>
        <taxon>Bacteria</taxon>
        <taxon>Pseudomonadati</taxon>
        <taxon>Pseudomonadota</taxon>
        <taxon>Gammaproteobacteria</taxon>
        <taxon>Lysobacterales</taxon>
        <taxon>Lysobacteraceae</taxon>
        <taxon>Arenimonas</taxon>
    </lineage>
</organism>
<dbReference type="EMBL" id="SMDR01000002">
    <property type="protein sequence ID" value="TNJ33939.1"/>
    <property type="molecule type" value="Genomic_DNA"/>
</dbReference>
<evidence type="ECO:0000313" key="3">
    <source>
        <dbReference type="EMBL" id="TNJ33939.1"/>
    </source>
</evidence>
<protein>
    <recommendedName>
        <fullName evidence="5">Phage holin family protein</fullName>
    </recommendedName>
</protein>
<dbReference type="Proteomes" id="UP000305760">
    <property type="component" value="Unassembled WGS sequence"/>
</dbReference>
<keyword evidence="2" id="KW-0472">Membrane</keyword>
<evidence type="ECO:0000313" key="4">
    <source>
        <dbReference type="Proteomes" id="UP000305760"/>
    </source>
</evidence>
<name>A0A5C4RSJ1_9GAMM</name>
<sequence>MSGQEPAQDAPNPQPPGEAGRLGDDAQAVLSAARATARAYVGSFDALRQLFAAEVGLARDALIHALVYLLVATVMLGTMYVLLTALVVTALRSAGAPWPLAIAIPLLVSAGIGGFGILRAKALLRLADFEATRRQLKQGLAGLRDPAAPEPPP</sequence>
<feature type="transmembrane region" description="Helical" evidence="2">
    <location>
        <begin position="66"/>
        <end position="91"/>
    </location>
</feature>
<evidence type="ECO:0008006" key="5">
    <source>
        <dbReference type="Google" id="ProtNLM"/>
    </source>
</evidence>
<evidence type="ECO:0000256" key="2">
    <source>
        <dbReference type="SAM" id="Phobius"/>
    </source>
</evidence>
<comment type="caution">
    <text evidence="3">The sequence shown here is derived from an EMBL/GenBank/DDBJ whole genome shotgun (WGS) entry which is preliminary data.</text>
</comment>
<evidence type="ECO:0000256" key="1">
    <source>
        <dbReference type="SAM" id="MobiDB-lite"/>
    </source>
</evidence>
<feature type="region of interest" description="Disordered" evidence="1">
    <location>
        <begin position="1"/>
        <end position="21"/>
    </location>
</feature>
<keyword evidence="2" id="KW-0812">Transmembrane</keyword>
<proteinExistence type="predicted"/>
<keyword evidence="4" id="KW-1185">Reference proteome</keyword>
<keyword evidence="2" id="KW-1133">Transmembrane helix</keyword>
<accession>A0A5C4RSJ1</accession>